<gene>
    <name evidence="6" type="ORF">IAB63_08425</name>
</gene>
<keyword evidence="5" id="KW-0472">Membrane</keyword>
<dbReference type="PANTHER" id="PTHR45586">
    <property type="entry name" value="TPR REPEAT-CONTAINING PROTEIN PA4667"/>
    <property type="match status" value="1"/>
</dbReference>
<feature type="transmembrane region" description="Helical" evidence="5">
    <location>
        <begin position="245"/>
        <end position="266"/>
    </location>
</feature>
<dbReference type="SMART" id="SM00028">
    <property type="entry name" value="TPR"/>
    <property type="match status" value="6"/>
</dbReference>
<evidence type="ECO:0000256" key="5">
    <source>
        <dbReference type="SAM" id="Phobius"/>
    </source>
</evidence>
<dbReference type="InterPro" id="IPR019734">
    <property type="entry name" value="TPR_rpt"/>
</dbReference>
<dbReference type="EMBL" id="DVLT01000051">
    <property type="protein sequence ID" value="HIU03261.1"/>
    <property type="molecule type" value="Genomic_DNA"/>
</dbReference>
<reference evidence="6" key="1">
    <citation type="submission" date="2020-10" db="EMBL/GenBank/DDBJ databases">
        <authorList>
            <person name="Gilroy R."/>
        </authorList>
    </citation>
    <scope>NUCLEOTIDE SEQUENCE</scope>
    <source>
        <strain evidence="6">CHK187-14744</strain>
    </source>
</reference>
<feature type="coiled-coil region" evidence="4">
    <location>
        <begin position="288"/>
        <end position="315"/>
    </location>
</feature>
<dbReference type="Proteomes" id="UP000824164">
    <property type="component" value="Unassembled WGS sequence"/>
</dbReference>
<evidence type="ECO:0000256" key="3">
    <source>
        <dbReference type="PROSITE-ProRule" id="PRU00339"/>
    </source>
</evidence>
<protein>
    <submittedName>
        <fullName evidence="6">Tetratricopeptide repeat protein</fullName>
    </submittedName>
</protein>
<keyword evidence="4" id="KW-0175">Coiled coil</keyword>
<reference evidence="6" key="2">
    <citation type="journal article" date="2021" name="PeerJ">
        <title>Extensive microbial diversity within the chicken gut microbiome revealed by metagenomics and culture.</title>
        <authorList>
            <person name="Gilroy R."/>
            <person name="Ravi A."/>
            <person name="Getino M."/>
            <person name="Pursley I."/>
            <person name="Horton D.L."/>
            <person name="Alikhan N.F."/>
            <person name="Baker D."/>
            <person name="Gharbi K."/>
            <person name="Hall N."/>
            <person name="Watson M."/>
            <person name="Adriaenssens E.M."/>
            <person name="Foster-Nyarko E."/>
            <person name="Jarju S."/>
            <person name="Secka A."/>
            <person name="Antonio M."/>
            <person name="Oren A."/>
            <person name="Chaudhuri R.R."/>
            <person name="La Ragione R."/>
            <person name="Hildebrand F."/>
            <person name="Pallen M.J."/>
        </authorList>
    </citation>
    <scope>NUCLEOTIDE SEQUENCE</scope>
    <source>
        <strain evidence="6">CHK187-14744</strain>
    </source>
</reference>
<keyword evidence="1" id="KW-0677">Repeat</keyword>
<dbReference type="Gene3D" id="1.25.40.10">
    <property type="entry name" value="Tetratricopeptide repeat domain"/>
    <property type="match status" value="3"/>
</dbReference>
<evidence type="ECO:0000313" key="6">
    <source>
        <dbReference type="EMBL" id="HIU03261.1"/>
    </source>
</evidence>
<keyword evidence="5" id="KW-0812">Transmembrane</keyword>
<evidence type="ECO:0000256" key="1">
    <source>
        <dbReference type="ARBA" id="ARBA00022737"/>
    </source>
</evidence>
<dbReference type="PANTHER" id="PTHR45586:SF1">
    <property type="entry name" value="LIPOPOLYSACCHARIDE ASSEMBLY PROTEIN B"/>
    <property type="match status" value="1"/>
</dbReference>
<sequence>MNCPRCHTPLENTYRCPNCQYEDPMMKRIIFAANYHYNQGLYKARIRDLSGAAVSLRMSLKYNKRQTDARNLLGLVYYQMGEIVDALSEWVISVHFKSQGNVARNYIKKVQNNPGKLQVINTTIQKYNLALRYLEEGNQDLAVIELKKVVNLNPNYIRAYQLLGLLYIHHKQYAAARKILSRALKLDRNNITTVRYMNELAEIAGQKNRKRSPVEGQRFVQIKDPNPIVIERSKSNYSDFNTGTLSFVNIVIGIIIGAAVVGLLLVPSMRRSNRLEYNDAVTEYSSQISDRNEQISTLQSQVDTLTQENDRLKNNSGDTTAAQSQSEAEAALIQAVKAYMDNDYSTAGMTVADIDPSALASEDSRDVYEYLVSRTGDTVTDQLFGEAQTYYDSRDYMNAATYYRRYLVFVPDSDEALYYLGRTYQNLTDFDNARACYEQIINDHSDSEYVDEAQRYLSQIESASSETQTETESAAAAQ</sequence>
<dbReference type="AlphaFoldDB" id="A0A9D1KWH7"/>
<dbReference type="Pfam" id="PF13174">
    <property type="entry name" value="TPR_6"/>
    <property type="match status" value="1"/>
</dbReference>
<evidence type="ECO:0000256" key="2">
    <source>
        <dbReference type="ARBA" id="ARBA00022803"/>
    </source>
</evidence>
<feature type="repeat" description="TPR" evidence="3">
    <location>
        <begin position="414"/>
        <end position="447"/>
    </location>
</feature>
<feature type="repeat" description="TPR" evidence="3">
    <location>
        <begin position="123"/>
        <end position="156"/>
    </location>
</feature>
<dbReference type="PROSITE" id="PS50005">
    <property type="entry name" value="TPR"/>
    <property type="match status" value="3"/>
</dbReference>
<dbReference type="InterPro" id="IPR051012">
    <property type="entry name" value="CellSynth/LPSAsmb/PSIAsmb"/>
</dbReference>
<dbReference type="InterPro" id="IPR011990">
    <property type="entry name" value="TPR-like_helical_dom_sf"/>
</dbReference>
<name>A0A9D1KWH7_9FIRM</name>
<accession>A0A9D1KWH7</accession>
<evidence type="ECO:0000256" key="4">
    <source>
        <dbReference type="SAM" id="Coils"/>
    </source>
</evidence>
<evidence type="ECO:0000313" key="7">
    <source>
        <dbReference type="Proteomes" id="UP000824164"/>
    </source>
</evidence>
<dbReference type="Pfam" id="PF14559">
    <property type="entry name" value="TPR_19"/>
    <property type="match status" value="1"/>
</dbReference>
<organism evidence="6 7">
    <name type="scientific">Candidatus Onthocola gallistercoris</name>
    <dbReference type="NCBI Taxonomy" id="2840876"/>
    <lineage>
        <taxon>Bacteria</taxon>
        <taxon>Bacillati</taxon>
        <taxon>Bacillota</taxon>
        <taxon>Bacilli</taxon>
        <taxon>Candidatus Onthocola</taxon>
    </lineage>
</organism>
<feature type="repeat" description="TPR" evidence="3">
    <location>
        <begin position="157"/>
        <end position="190"/>
    </location>
</feature>
<dbReference type="SUPFAM" id="SSF48452">
    <property type="entry name" value="TPR-like"/>
    <property type="match status" value="2"/>
</dbReference>
<proteinExistence type="predicted"/>
<keyword evidence="2 3" id="KW-0802">TPR repeat</keyword>
<keyword evidence="5" id="KW-1133">Transmembrane helix</keyword>
<comment type="caution">
    <text evidence="6">The sequence shown here is derived from an EMBL/GenBank/DDBJ whole genome shotgun (WGS) entry which is preliminary data.</text>
</comment>